<reference evidence="2" key="3">
    <citation type="submission" date="2022-09" db="EMBL/GenBank/DDBJ databases">
        <title>Australian commercial rhizobial inoculants.</title>
        <authorList>
            <person name="Kohlmeier M.G."/>
            <person name="O'Hara G.W."/>
            <person name="Colombi E."/>
            <person name="Ramsay J.P."/>
            <person name="Terpolilli J."/>
        </authorList>
    </citation>
    <scope>NUCLEOTIDE SEQUENCE</scope>
    <source>
        <strain evidence="2">WSM1592</strain>
    </source>
</reference>
<dbReference type="AlphaFoldDB" id="A0A2N0D8P0"/>
<evidence type="ECO:0000313" key="1">
    <source>
        <dbReference type="EMBL" id="PKA42473.1"/>
    </source>
</evidence>
<keyword evidence="4" id="KW-1185">Reference proteome</keyword>
<dbReference type="EMBL" id="CP104143">
    <property type="protein sequence ID" value="UWU15739.1"/>
    <property type="molecule type" value="Genomic_DNA"/>
</dbReference>
<reference evidence="1 3" key="1">
    <citation type="submission" date="2017-11" db="EMBL/GenBank/DDBJ databases">
        <authorList>
            <person name="Han C.G."/>
        </authorList>
    </citation>
    <scope>NUCLEOTIDE SEQUENCE [LARGE SCALE GENOMIC DNA]</scope>
    <source>
        <strain evidence="1 3">HCNT1</strain>
    </source>
</reference>
<reference evidence="1 3" key="2">
    <citation type="submission" date="2017-12" db="EMBL/GenBank/DDBJ databases">
        <title>Genome sequence of Rhizobium sullae HCNT1 isolated from Sulla coronaria nodules and featuring peculiar denitrification phenotypes.</title>
        <authorList>
            <person name="De Diego-Diaz B."/>
            <person name="Treu L."/>
            <person name="Campanaro S."/>
            <person name="Da Silva Duarte V."/>
            <person name="Basaglia M."/>
            <person name="Favaro L."/>
            <person name="Casella S."/>
            <person name="Squartini A."/>
        </authorList>
    </citation>
    <scope>NUCLEOTIDE SEQUENCE [LARGE SCALE GENOMIC DNA]</scope>
    <source>
        <strain evidence="1 3">HCNT1</strain>
    </source>
</reference>
<accession>A0A2N0D8P0</accession>
<evidence type="ECO:0000313" key="3">
    <source>
        <dbReference type="Proteomes" id="UP000232164"/>
    </source>
</evidence>
<evidence type="ECO:0000313" key="2">
    <source>
        <dbReference type="EMBL" id="UWU15739.1"/>
    </source>
</evidence>
<evidence type="ECO:0000313" key="4">
    <source>
        <dbReference type="Proteomes" id="UP001060123"/>
    </source>
</evidence>
<dbReference type="Proteomes" id="UP001060123">
    <property type="component" value="Chromosome"/>
</dbReference>
<evidence type="ECO:0008006" key="5">
    <source>
        <dbReference type="Google" id="ProtNLM"/>
    </source>
</evidence>
<dbReference type="EMBL" id="PIQN01000011">
    <property type="protein sequence ID" value="PKA42473.1"/>
    <property type="molecule type" value="Genomic_DNA"/>
</dbReference>
<organism evidence="1 3">
    <name type="scientific">Rhizobium sullae</name>
    <name type="common">Rhizobium hedysari</name>
    <dbReference type="NCBI Taxonomy" id="50338"/>
    <lineage>
        <taxon>Bacteria</taxon>
        <taxon>Pseudomonadati</taxon>
        <taxon>Pseudomonadota</taxon>
        <taxon>Alphaproteobacteria</taxon>
        <taxon>Hyphomicrobiales</taxon>
        <taxon>Rhizobiaceae</taxon>
        <taxon>Rhizobium/Agrobacterium group</taxon>
        <taxon>Rhizobium</taxon>
    </lineage>
</organism>
<name>A0A2N0D8P0_RHISU</name>
<dbReference type="STRING" id="1041146.GCA_000427985_02559"/>
<dbReference type="Proteomes" id="UP000232164">
    <property type="component" value="Unassembled WGS sequence"/>
</dbReference>
<protein>
    <recommendedName>
        <fullName evidence="5">Methylated-DNA-[protein]-cysteine S-methyltransferase DNA binding domain-containing protein</fullName>
    </recommendedName>
</protein>
<proteinExistence type="predicted"/>
<dbReference type="RefSeq" id="WP_027511923.1">
    <property type="nucleotide sequence ID" value="NZ_CP104143.1"/>
</dbReference>
<gene>
    <name evidence="1" type="ORF">CWR43_16760</name>
    <name evidence="2" type="ORF">N2599_07010</name>
</gene>
<sequence>MEDIPVIKMRRKGKSLTQSMLIPSETMVADELRAAQPGHLSDPAALRRALAAKYGADACCPVTVQRHLVRISEDASAPFWRVVDPDRPFARRMTGGPDHIREKLAAER</sequence>